<dbReference type="Pfam" id="PF08279">
    <property type="entry name" value="HTH_11"/>
    <property type="match status" value="1"/>
</dbReference>
<evidence type="ECO:0000259" key="7">
    <source>
        <dbReference type="PROSITE" id="PS51733"/>
    </source>
</evidence>
<dbReference type="PANTHER" id="PTHR12835:SF5">
    <property type="entry name" value="BIOTIN--PROTEIN LIGASE"/>
    <property type="match status" value="1"/>
</dbReference>
<dbReference type="PROSITE" id="PS51733">
    <property type="entry name" value="BPL_LPL_CATALYTIC"/>
    <property type="match status" value="1"/>
</dbReference>
<evidence type="ECO:0000313" key="9">
    <source>
        <dbReference type="Proteomes" id="UP000243205"/>
    </source>
</evidence>
<dbReference type="InterPro" id="IPR004143">
    <property type="entry name" value="BPL_LPL_catalytic"/>
</dbReference>
<keyword evidence="6" id="KW-0238">DNA-binding</keyword>
<dbReference type="Gene3D" id="2.30.30.100">
    <property type="match status" value="1"/>
</dbReference>
<dbReference type="Pfam" id="PF03099">
    <property type="entry name" value="BPL_LplA_LipB"/>
    <property type="match status" value="1"/>
</dbReference>
<dbReference type="Pfam" id="PF02237">
    <property type="entry name" value="BPL_C"/>
    <property type="match status" value="1"/>
</dbReference>
<dbReference type="SUPFAM" id="SSF50037">
    <property type="entry name" value="C-terminal domain of transcriptional repressors"/>
    <property type="match status" value="1"/>
</dbReference>
<dbReference type="RefSeq" id="WP_092079596.1">
    <property type="nucleotide sequence ID" value="NZ_FNAQ01000014.1"/>
</dbReference>
<dbReference type="Gene3D" id="1.10.10.10">
    <property type="entry name" value="Winged helix-like DNA-binding domain superfamily/Winged helix DNA-binding domain"/>
    <property type="match status" value="1"/>
</dbReference>
<dbReference type="InterPro" id="IPR036388">
    <property type="entry name" value="WH-like_DNA-bd_sf"/>
</dbReference>
<keyword evidence="1 6" id="KW-0436">Ligase</keyword>
<organism evidence="8 9">
    <name type="scientific">Desulfuromonas thiophila</name>
    <dbReference type="NCBI Taxonomy" id="57664"/>
    <lineage>
        <taxon>Bacteria</taxon>
        <taxon>Pseudomonadati</taxon>
        <taxon>Thermodesulfobacteriota</taxon>
        <taxon>Desulfuromonadia</taxon>
        <taxon>Desulfuromonadales</taxon>
        <taxon>Desulfuromonadaceae</taxon>
        <taxon>Desulfuromonas</taxon>
    </lineage>
</organism>
<dbReference type="Gene3D" id="3.30.930.10">
    <property type="entry name" value="Bira Bifunctional Protein, Domain 2"/>
    <property type="match status" value="1"/>
</dbReference>
<name>A0A1G7DKM3_9BACT</name>
<evidence type="ECO:0000256" key="6">
    <source>
        <dbReference type="HAMAP-Rule" id="MF_00978"/>
    </source>
</evidence>
<evidence type="ECO:0000256" key="5">
    <source>
        <dbReference type="ARBA" id="ARBA00047846"/>
    </source>
</evidence>
<dbReference type="AlphaFoldDB" id="A0A1G7DKM3"/>
<comment type="similarity">
    <text evidence="6">Belongs to the biotin--protein ligase family.</text>
</comment>
<dbReference type="SUPFAM" id="SSF46785">
    <property type="entry name" value="Winged helix' DNA-binding domain"/>
    <property type="match status" value="1"/>
</dbReference>
<keyword evidence="9" id="KW-1185">Reference proteome</keyword>
<evidence type="ECO:0000256" key="1">
    <source>
        <dbReference type="ARBA" id="ARBA00022598"/>
    </source>
</evidence>
<dbReference type="InterPro" id="IPR030855">
    <property type="entry name" value="Bifunct_BirA"/>
</dbReference>
<dbReference type="InterPro" id="IPR036390">
    <property type="entry name" value="WH_DNA-bd_sf"/>
</dbReference>
<dbReference type="STRING" id="57664.SAMN05661003_11434"/>
<evidence type="ECO:0000256" key="2">
    <source>
        <dbReference type="ARBA" id="ARBA00022741"/>
    </source>
</evidence>
<evidence type="ECO:0000313" key="8">
    <source>
        <dbReference type="EMBL" id="SDE52114.1"/>
    </source>
</evidence>
<dbReference type="InterPro" id="IPR004408">
    <property type="entry name" value="Biotin_CoA_COase_ligase"/>
</dbReference>
<dbReference type="SUPFAM" id="SSF55681">
    <property type="entry name" value="Class II aaRS and biotin synthetases"/>
    <property type="match status" value="1"/>
</dbReference>
<dbReference type="GO" id="GO:0005524">
    <property type="term" value="F:ATP binding"/>
    <property type="evidence" value="ECO:0007669"/>
    <property type="project" value="UniProtKB-UniRule"/>
</dbReference>
<dbReference type="EC" id="6.3.4.15" evidence="6"/>
<dbReference type="InterPro" id="IPR008988">
    <property type="entry name" value="Transcriptional_repressor_C"/>
</dbReference>
<dbReference type="EMBL" id="FNAQ01000014">
    <property type="protein sequence ID" value="SDE52114.1"/>
    <property type="molecule type" value="Genomic_DNA"/>
</dbReference>
<comment type="catalytic activity">
    <reaction evidence="5 6">
        <text>biotin + L-lysyl-[protein] + ATP = N(6)-biotinyl-L-lysyl-[protein] + AMP + diphosphate + H(+)</text>
        <dbReference type="Rhea" id="RHEA:11756"/>
        <dbReference type="Rhea" id="RHEA-COMP:9752"/>
        <dbReference type="Rhea" id="RHEA-COMP:10505"/>
        <dbReference type="ChEBI" id="CHEBI:15378"/>
        <dbReference type="ChEBI" id="CHEBI:29969"/>
        <dbReference type="ChEBI" id="CHEBI:30616"/>
        <dbReference type="ChEBI" id="CHEBI:33019"/>
        <dbReference type="ChEBI" id="CHEBI:57586"/>
        <dbReference type="ChEBI" id="CHEBI:83144"/>
        <dbReference type="ChEBI" id="CHEBI:456215"/>
        <dbReference type="EC" id="6.3.4.15"/>
    </reaction>
</comment>
<evidence type="ECO:0000256" key="4">
    <source>
        <dbReference type="ARBA" id="ARBA00023267"/>
    </source>
</evidence>
<dbReference type="GO" id="GO:0004077">
    <property type="term" value="F:biotin--[biotin carboxyl-carrier protein] ligase activity"/>
    <property type="evidence" value="ECO:0007669"/>
    <property type="project" value="UniProtKB-UniRule"/>
</dbReference>
<dbReference type="InterPro" id="IPR013196">
    <property type="entry name" value="HTH_11"/>
</dbReference>
<dbReference type="PANTHER" id="PTHR12835">
    <property type="entry name" value="BIOTIN PROTEIN LIGASE"/>
    <property type="match status" value="1"/>
</dbReference>
<feature type="binding site" evidence="6">
    <location>
        <position position="190"/>
    </location>
    <ligand>
        <name>biotin</name>
        <dbReference type="ChEBI" id="CHEBI:57586"/>
    </ligand>
</feature>
<keyword evidence="3 6" id="KW-0067">ATP-binding</keyword>
<protein>
    <recommendedName>
        <fullName evidence="6">Bifunctional ligase/repressor BirA</fullName>
    </recommendedName>
    <alternativeName>
        <fullName evidence="6">Biotin--[acetyl-CoA-carboxylase] ligase</fullName>
        <ecNumber evidence="6">6.3.4.15</ecNumber>
    </alternativeName>
    <alternativeName>
        <fullName evidence="6">Biotin--protein ligase</fullName>
    </alternativeName>
    <alternativeName>
        <fullName evidence="6">Biotin-[acetyl-CoA carboxylase] synthetase</fullName>
    </alternativeName>
</protein>
<proteinExistence type="inferred from homology"/>
<dbReference type="NCBIfam" id="TIGR00121">
    <property type="entry name" value="birA_ligase"/>
    <property type="match status" value="1"/>
</dbReference>
<keyword evidence="6" id="KW-0678">Repressor</keyword>
<dbReference type="GO" id="GO:0003677">
    <property type="term" value="F:DNA binding"/>
    <property type="evidence" value="ECO:0007669"/>
    <property type="project" value="UniProtKB-UniRule"/>
</dbReference>
<keyword evidence="2 6" id="KW-0547">Nucleotide-binding</keyword>
<comment type="function">
    <text evidence="6">Acts both as a biotin--[acetyl-CoA-carboxylase] ligase and a repressor.</text>
</comment>
<dbReference type="HAMAP" id="MF_00978">
    <property type="entry name" value="Bifunct_BirA"/>
    <property type="match status" value="1"/>
</dbReference>
<keyword evidence="6" id="KW-0804">Transcription</keyword>
<reference evidence="9" key="1">
    <citation type="submission" date="2016-10" db="EMBL/GenBank/DDBJ databases">
        <authorList>
            <person name="Varghese N."/>
            <person name="Submissions S."/>
        </authorList>
    </citation>
    <scope>NUCLEOTIDE SEQUENCE [LARGE SCALE GENOMIC DNA]</scope>
    <source>
        <strain evidence="9">DSM 8987</strain>
    </source>
</reference>
<feature type="binding site" evidence="6">
    <location>
        <begin position="123"/>
        <end position="125"/>
    </location>
    <ligand>
        <name>biotin</name>
        <dbReference type="ChEBI" id="CHEBI:57586"/>
    </ligand>
</feature>
<dbReference type="InterPro" id="IPR003142">
    <property type="entry name" value="BPL_C"/>
</dbReference>
<feature type="binding site" evidence="6">
    <location>
        <position position="119"/>
    </location>
    <ligand>
        <name>biotin</name>
        <dbReference type="ChEBI" id="CHEBI:57586"/>
    </ligand>
</feature>
<accession>A0A1G7DKM3</accession>
<keyword evidence="6" id="KW-0805">Transcription regulation</keyword>
<feature type="domain" description="BPL/LPL catalytic" evidence="7">
    <location>
        <begin position="72"/>
        <end position="263"/>
    </location>
</feature>
<dbReference type="CDD" id="cd16442">
    <property type="entry name" value="BPL"/>
    <property type="match status" value="1"/>
</dbReference>
<sequence>MADPGMRHAIVQLLLEAGEACLSGQQISSRLGISRAAVWKHIEALRHDGFDICAQTARGYRLRHCPDRLLPAAIDAGLTTAFVGRQIDYHACIDSTNERASQLARAGAEEGLVVLAEEQSAGRGRLGRSWRSPAGVNLYASLVLRPQVPLNQAAQLTFLSAVAVARAVEQISGLQVQLKWPNDVLLQGHKLAGLLNELSAETEGIHHLIVGIGVNLNMTADQFSADLRYPATSLLLATGRPVDRVHFAQLLFQELEQLYLLLQRSGFTPLRLAWEALCDLTGRSVQVDCGSEILYGTVAGLAEDGALLLRTAAGDIHPVYAGDVRPWPPVASNH</sequence>
<keyword evidence="4 6" id="KW-0092">Biotin</keyword>
<dbReference type="OrthoDB" id="9807064at2"/>
<dbReference type="InterPro" id="IPR045864">
    <property type="entry name" value="aa-tRNA-synth_II/BPL/LPL"/>
</dbReference>
<evidence type="ECO:0000256" key="3">
    <source>
        <dbReference type="ARBA" id="ARBA00022840"/>
    </source>
</evidence>
<gene>
    <name evidence="6" type="primary">birA</name>
    <name evidence="8" type="ORF">SAMN05661003_11434</name>
</gene>
<dbReference type="Proteomes" id="UP000243205">
    <property type="component" value="Unassembled WGS sequence"/>
</dbReference>
<feature type="binding site" evidence="6">
    <location>
        <begin position="95"/>
        <end position="97"/>
    </location>
    <ligand>
        <name>biotin</name>
        <dbReference type="ChEBI" id="CHEBI:57586"/>
    </ligand>
</feature>
<dbReference type="GO" id="GO:0005737">
    <property type="term" value="C:cytoplasm"/>
    <property type="evidence" value="ECO:0007669"/>
    <property type="project" value="TreeGrafter"/>
</dbReference>
<feature type="DNA-binding region" description="H-T-H motif" evidence="6">
    <location>
        <begin position="24"/>
        <end position="43"/>
    </location>
</feature>
<dbReference type="GO" id="GO:0006355">
    <property type="term" value="P:regulation of DNA-templated transcription"/>
    <property type="evidence" value="ECO:0007669"/>
    <property type="project" value="UniProtKB-UniRule"/>
</dbReference>